<sequence length="218" mass="23637">MRPSESIALRREPGHLVRSLTALLLRLGLGMIFLMAGLGKLQEMGVVGTPPVAEPGPTVTGAEPEGPGPEASAPDEFSVDRAATEPPETPRYPDTIRGMFAETWLARDLGPLLDLHTGLLPYAEVAVGGLLILGLLTTLSSTLAGLLLLSLLFGWVVLENADMYPKMLIYLLVDAGILWLSPVTSNYLSLDGLLFGWFWRPGDEAEYRKEYEAPPRRG</sequence>
<dbReference type="AlphaFoldDB" id="A0A518H7I4"/>
<feature type="transmembrane region" description="Helical" evidence="2">
    <location>
        <begin position="130"/>
        <end position="156"/>
    </location>
</feature>
<gene>
    <name evidence="3" type="ORF">ElP_47320</name>
</gene>
<accession>A0A518H7I4</accession>
<feature type="compositionally biased region" description="Low complexity" evidence="1">
    <location>
        <begin position="55"/>
        <end position="74"/>
    </location>
</feature>
<feature type="transmembrane region" description="Helical" evidence="2">
    <location>
        <begin position="20"/>
        <end position="38"/>
    </location>
</feature>
<evidence type="ECO:0000256" key="2">
    <source>
        <dbReference type="SAM" id="Phobius"/>
    </source>
</evidence>
<dbReference type="OrthoDB" id="9851419at2"/>
<dbReference type="RefSeq" id="WP_145273664.1">
    <property type="nucleotide sequence ID" value="NZ_CP036426.1"/>
</dbReference>
<reference evidence="3 4" key="1">
    <citation type="submission" date="2019-02" db="EMBL/GenBank/DDBJ databases">
        <title>Deep-cultivation of Planctomycetes and their phenomic and genomic characterization uncovers novel biology.</title>
        <authorList>
            <person name="Wiegand S."/>
            <person name="Jogler M."/>
            <person name="Boedeker C."/>
            <person name="Pinto D."/>
            <person name="Vollmers J."/>
            <person name="Rivas-Marin E."/>
            <person name="Kohn T."/>
            <person name="Peeters S.H."/>
            <person name="Heuer A."/>
            <person name="Rast P."/>
            <person name="Oberbeckmann S."/>
            <person name="Bunk B."/>
            <person name="Jeske O."/>
            <person name="Meyerdierks A."/>
            <person name="Storesund J.E."/>
            <person name="Kallscheuer N."/>
            <person name="Luecker S."/>
            <person name="Lage O.M."/>
            <person name="Pohl T."/>
            <person name="Merkel B.J."/>
            <person name="Hornburger P."/>
            <person name="Mueller R.-W."/>
            <person name="Bruemmer F."/>
            <person name="Labrenz M."/>
            <person name="Spormann A.M."/>
            <person name="Op den Camp H."/>
            <person name="Overmann J."/>
            <person name="Amann R."/>
            <person name="Jetten M.S.M."/>
            <person name="Mascher T."/>
            <person name="Medema M.H."/>
            <person name="Devos D.P."/>
            <person name="Kaster A.-K."/>
            <person name="Ovreas L."/>
            <person name="Rohde M."/>
            <person name="Galperin M.Y."/>
            <person name="Jogler C."/>
        </authorList>
    </citation>
    <scope>NUCLEOTIDE SEQUENCE [LARGE SCALE GENOMIC DNA]</scope>
    <source>
        <strain evidence="3 4">ElP</strain>
    </source>
</reference>
<feature type="transmembrane region" description="Helical" evidence="2">
    <location>
        <begin position="168"/>
        <end position="188"/>
    </location>
</feature>
<dbReference type="Proteomes" id="UP000317835">
    <property type="component" value="Chromosome"/>
</dbReference>
<proteinExistence type="predicted"/>
<evidence type="ECO:0000256" key="1">
    <source>
        <dbReference type="SAM" id="MobiDB-lite"/>
    </source>
</evidence>
<keyword evidence="2" id="KW-0472">Membrane</keyword>
<evidence type="ECO:0008006" key="5">
    <source>
        <dbReference type="Google" id="ProtNLM"/>
    </source>
</evidence>
<keyword evidence="2" id="KW-0812">Transmembrane</keyword>
<keyword evidence="4" id="KW-1185">Reference proteome</keyword>
<protein>
    <recommendedName>
        <fullName evidence="5">DoxX</fullName>
    </recommendedName>
</protein>
<dbReference type="EMBL" id="CP036426">
    <property type="protein sequence ID" value="QDV36803.1"/>
    <property type="molecule type" value="Genomic_DNA"/>
</dbReference>
<dbReference type="KEGG" id="tpla:ElP_47320"/>
<keyword evidence="2" id="KW-1133">Transmembrane helix</keyword>
<evidence type="ECO:0000313" key="3">
    <source>
        <dbReference type="EMBL" id="QDV36803.1"/>
    </source>
</evidence>
<name>A0A518H7I4_9BACT</name>
<evidence type="ECO:0000313" key="4">
    <source>
        <dbReference type="Proteomes" id="UP000317835"/>
    </source>
</evidence>
<organism evidence="3 4">
    <name type="scientific">Tautonia plasticadhaerens</name>
    <dbReference type="NCBI Taxonomy" id="2527974"/>
    <lineage>
        <taxon>Bacteria</taxon>
        <taxon>Pseudomonadati</taxon>
        <taxon>Planctomycetota</taxon>
        <taxon>Planctomycetia</taxon>
        <taxon>Isosphaerales</taxon>
        <taxon>Isosphaeraceae</taxon>
        <taxon>Tautonia</taxon>
    </lineage>
</organism>
<feature type="region of interest" description="Disordered" evidence="1">
    <location>
        <begin position="51"/>
        <end position="92"/>
    </location>
</feature>